<keyword evidence="7" id="KW-0449">Lipoprotein</keyword>
<keyword evidence="4 10" id="KW-1133">Transmembrane helix</keyword>
<dbReference type="GO" id="GO:0006612">
    <property type="term" value="P:protein targeting to membrane"/>
    <property type="evidence" value="ECO:0007669"/>
    <property type="project" value="TreeGrafter"/>
</dbReference>
<comment type="subcellular location">
    <subcellularLocation>
        <location evidence="1">Endomembrane system</location>
        <topology evidence="1">Multi-pass membrane protein</topology>
    </subcellularLocation>
</comment>
<dbReference type="Proteomes" id="UP000570595">
    <property type="component" value="Unassembled WGS sequence"/>
</dbReference>
<evidence type="ECO:0000313" key="12">
    <source>
        <dbReference type="EMBL" id="KAF4665106.1"/>
    </source>
</evidence>
<accession>A0A7J6M6S9</accession>
<dbReference type="InterPro" id="IPR001594">
    <property type="entry name" value="Palmitoyltrfase_DHHC"/>
</dbReference>
<gene>
    <name evidence="13" type="primary">ZDHHC8</name>
    <name evidence="12" type="ORF">FOL46_003868</name>
    <name evidence="13" type="ORF">FOZ61_008545</name>
</gene>
<dbReference type="InterPro" id="IPR039859">
    <property type="entry name" value="PFA4/ZDH16/20/ERF2-like"/>
</dbReference>
<dbReference type="PANTHER" id="PTHR22883">
    <property type="entry name" value="ZINC FINGER DHHC DOMAIN CONTAINING PROTEIN"/>
    <property type="match status" value="1"/>
</dbReference>
<feature type="transmembrane region" description="Helical" evidence="10">
    <location>
        <begin position="303"/>
        <end position="322"/>
    </location>
</feature>
<evidence type="ECO:0000256" key="9">
    <source>
        <dbReference type="ARBA" id="ARBA00048048"/>
    </source>
</evidence>
<dbReference type="EC" id="2.3.1.225" evidence="10"/>
<evidence type="ECO:0000256" key="3">
    <source>
        <dbReference type="ARBA" id="ARBA00022692"/>
    </source>
</evidence>
<reference evidence="14 15" key="1">
    <citation type="submission" date="2020-04" db="EMBL/GenBank/DDBJ databases">
        <title>Perkinsus olseni comparative genomics.</title>
        <authorList>
            <person name="Bogema D.R."/>
        </authorList>
    </citation>
    <scope>NUCLEOTIDE SEQUENCE [LARGE SCALE GENOMIC DNA]</scope>
    <source>
        <strain evidence="13">ATCC PRA-179</strain>
        <strain evidence="12">ATCC PRA-31</strain>
    </source>
</reference>
<comment type="caution">
    <text evidence="13">The sequence shown here is derived from an EMBL/GenBank/DDBJ whole genome shotgun (WGS) entry which is preliminary data.</text>
</comment>
<dbReference type="GO" id="GO:0005783">
    <property type="term" value="C:endoplasmic reticulum"/>
    <property type="evidence" value="ECO:0007669"/>
    <property type="project" value="TreeGrafter"/>
</dbReference>
<dbReference type="AlphaFoldDB" id="A0A7J6M6S9"/>
<dbReference type="GO" id="GO:0019706">
    <property type="term" value="F:protein-cysteine S-palmitoyltransferase activity"/>
    <property type="evidence" value="ECO:0007669"/>
    <property type="project" value="UniProtKB-EC"/>
</dbReference>
<evidence type="ECO:0000256" key="10">
    <source>
        <dbReference type="RuleBase" id="RU079119"/>
    </source>
</evidence>
<keyword evidence="8 10" id="KW-0012">Acyltransferase</keyword>
<proteinExistence type="inferred from homology"/>
<name>A0A7J6M6S9_PEROL</name>
<dbReference type="PROSITE" id="PS50216">
    <property type="entry name" value="DHHC"/>
    <property type="match status" value="1"/>
</dbReference>
<evidence type="ECO:0000256" key="2">
    <source>
        <dbReference type="ARBA" id="ARBA00022679"/>
    </source>
</evidence>
<evidence type="ECO:0000313" key="15">
    <source>
        <dbReference type="Proteomes" id="UP000572268"/>
    </source>
</evidence>
<evidence type="ECO:0000256" key="6">
    <source>
        <dbReference type="ARBA" id="ARBA00023139"/>
    </source>
</evidence>
<evidence type="ECO:0000256" key="8">
    <source>
        <dbReference type="ARBA" id="ARBA00023315"/>
    </source>
</evidence>
<evidence type="ECO:0000313" key="13">
    <source>
        <dbReference type="EMBL" id="KAF4667227.1"/>
    </source>
</evidence>
<comment type="similarity">
    <text evidence="10">Belongs to the DHHC palmitoyltransferase family.</text>
</comment>
<dbReference type="PANTHER" id="PTHR22883:SF43">
    <property type="entry name" value="PALMITOYLTRANSFERASE APP"/>
    <property type="match status" value="1"/>
</dbReference>
<evidence type="ECO:0000256" key="7">
    <source>
        <dbReference type="ARBA" id="ARBA00023288"/>
    </source>
</evidence>
<dbReference type="Pfam" id="PF01529">
    <property type="entry name" value="DHHC"/>
    <property type="match status" value="1"/>
</dbReference>
<keyword evidence="2 10" id="KW-0808">Transferase</keyword>
<evidence type="ECO:0000256" key="1">
    <source>
        <dbReference type="ARBA" id="ARBA00004127"/>
    </source>
</evidence>
<feature type="domain" description="Palmitoyltransferase DHHC" evidence="11">
    <location>
        <begin position="212"/>
        <end position="338"/>
    </location>
</feature>
<evidence type="ECO:0000259" key="11">
    <source>
        <dbReference type="Pfam" id="PF01529"/>
    </source>
</evidence>
<evidence type="ECO:0000256" key="5">
    <source>
        <dbReference type="ARBA" id="ARBA00023136"/>
    </source>
</evidence>
<feature type="transmembrane region" description="Helical" evidence="10">
    <location>
        <begin position="258"/>
        <end position="283"/>
    </location>
</feature>
<comment type="domain">
    <text evidence="10">The DHHC domain is required for palmitoyltransferase activity.</text>
</comment>
<keyword evidence="3 10" id="KW-0812">Transmembrane</keyword>
<evidence type="ECO:0000313" key="14">
    <source>
        <dbReference type="Proteomes" id="UP000570595"/>
    </source>
</evidence>
<dbReference type="OrthoDB" id="4096362at2759"/>
<dbReference type="GO" id="GO:0005794">
    <property type="term" value="C:Golgi apparatus"/>
    <property type="evidence" value="ECO:0007669"/>
    <property type="project" value="TreeGrafter"/>
</dbReference>
<dbReference type="Proteomes" id="UP000572268">
    <property type="component" value="Unassembled WGS sequence"/>
</dbReference>
<dbReference type="EMBL" id="JABANN010000242">
    <property type="protein sequence ID" value="KAF4665106.1"/>
    <property type="molecule type" value="Genomic_DNA"/>
</dbReference>
<keyword evidence="5 10" id="KW-0472">Membrane</keyword>
<comment type="catalytic activity">
    <reaction evidence="9 10">
        <text>L-cysteinyl-[protein] + hexadecanoyl-CoA = S-hexadecanoyl-L-cysteinyl-[protein] + CoA</text>
        <dbReference type="Rhea" id="RHEA:36683"/>
        <dbReference type="Rhea" id="RHEA-COMP:10131"/>
        <dbReference type="Rhea" id="RHEA-COMP:11032"/>
        <dbReference type="ChEBI" id="CHEBI:29950"/>
        <dbReference type="ChEBI" id="CHEBI:57287"/>
        <dbReference type="ChEBI" id="CHEBI:57379"/>
        <dbReference type="ChEBI" id="CHEBI:74151"/>
        <dbReference type="EC" id="2.3.1.225"/>
    </reaction>
</comment>
<keyword evidence="6" id="KW-0564">Palmitate</keyword>
<dbReference type="EMBL" id="JABAHT010000057">
    <property type="protein sequence ID" value="KAF4667227.1"/>
    <property type="molecule type" value="Genomic_DNA"/>
</dbReference>
<protein>
    <recommendedName>
        <fullName evidence="10">Palmitoyltransferase</fullName>
        <ecNumber evidence="10">2.3.1.225</ecNumber>
    </recommendedName>
</protein>
<evidence type="ECO:0000256" key="4">
    <source>
        <dbReference type="ARBA" id="ARBA00022989"/>
    </source>
</evidence>
<feature type="transmembrane region" description="Helical" evidence="10">
    <location>
        <begin position="141"/>
        <end position="165"/>
    </location>
</feature>
<feature type="transmembrane region" description="Helical" evidence="10">
    <location>
        <begin position="103"/>
        <end position="121"/>
    </location>
</feature>
<sequence>MDISDYLRFSDPRLVEKLRQNTEVVGYEGGAPSTAGYSGEGSLDASLLQTKPLKKRKSWLPSGLHAFSRSKNECVREYFRKGNYKGKCTPLFDGRVVIGPQRLAVSLSMLVLLLMSLKMALHICPRLVDVVEELGGAVHVAMFFTDLLDYFLLPLSWIFFFLTAFSDPGIIPRSKPEDHPEEAIAEIRPQQLDPRTGMPRPRYLLLNGVAVKQKWCRTCRIYRPPRSHHCSVCDDCVTRFDHHCAVLGTCVGLGNYRYFLCLIVTLGLSSLLALALCIAHIVTAAECSGQKVGYFILDHLDDFLVAIFCVLLVFGFAMLNMYHLYITAHNLSTNEHLKRYYRMNPFDHGTKENYSNICCTPDMLLPAAAGGMNILASYHQIGTPNSDCLSELYD</sequence>
<organism evidence="13 14">
    <name type="scientific">Perkinsus olseni</name>
    <name type="common">Perkinsus atlanticus</name>
    <dbReference type="NCBI Taxonomy" id="32597"/>
    <lineage>
        <taxon>Eukaryota</taxon>
        <taxon>Sar</taxon>
        <taxon>Alveolata</taxon>
        <taxon>Perkinsozoa</taxon>
        <taxon>Perkinsea</taxon>
        <taxon>Perkinsida</taxon>
        <taxon>Perkinsidae</taxon>
        <taxon>Perkinsus</taxon>
    </lineage>
</organism>